<proteinExistence type="predicted"/>
<gene>
    <name evidence="2" type="ORF">SUNI508_10457</name>
</gene>
<evidence type="ECO:0000256" key="1">
    <source>
        <dbReference type="SAM" id="MobiDB-lite"/>
    </source>
</evidence>
<organism evidence="2 3">
    <name type="scientific">Seiridium unicorne</name>
    <dbReference type="NCBI Taxonomy" id="138068"/>
    <lineage>
        <taxon>Eukaryota</taxon>
        <taxon>Fungi</taxon>
        <taxon>Dikarya</taxon>
        <taxon>Ascomycota</taxon>
        <taxon>Pezizomycotina</taxon>
        <taxon>Sordariomycetes</taxon>
        <taxon>Xylariomycetidae</taxon>
        <taxon>Amphisphaeriales</taxon>
        <taxon>Sporocadaceae</taxon>
        <taxon>Seiridium</taxon>
    </lineage>
</organism>
<reference evidence="2 3" key="1">
    <citation type="journal article" date="2024" name="J. Plant Pathol.">
        <title>Sequence and assembly of the genome of Seiridium unicorne, isolate CBS 538.82, causal agent of cypress canker disease.</title>
        <authorList>
            <person name="Scali E."/>
            <person name="Rocca G.D."/>
            <person name="Danti R."/>
            <person name="Garbelotto M."/>
            <person name="Barberini S."/>
            <person name="Baroncelli R."/>
            <person name="Emiliani G."/>
        </authorList>
    </citation>
    <scope>NUCLEOTIDE SEQUENCE [LARGE SCALE GENOMIC DNA]</scope>
    <source>
        <strain evidence="2 3">BM-138-508</strain>
    </source>
</reference>
<accession>A0ABR2ULB5</accession>
<dbReference type="EMBL" id="JARVKF010000416">
    <property type="protein sequence ID" value="KAK9415433.1"/>
    <property type="molecule type" value="Genomic_DNA"/>
</dbReference>
<sequence length="172" mass="19750">MKFPSFHDLIPAKLKVRKQLERQLEEGGVLPVSTTQIQQILPKHEFMAENQYLFPEDSFIIRGLQDVPVQQSAGTGPGSRLYAVLVNACREVYTIWMDLRRLAAARKEFRRRWDIIPGAKYEAMTVSDLPDRDNTCLVTLVDVEDPHAWRPAQHNGQEVPRFPKGRSIRGKL</sequence>
<feature type="region of interest" description="Disordered" evidence="1">
    <location>
        <begin position="151"/>
        <end position="172"/>
    </location>
</feature>
<keyword evidence="3" id="KW-1185">Reference proteome</keyword>
<feature type="compositionally biased region" description="Basic residues" evidence="1">
    <location>
        <begin position="163"/>
        <end position="172"/>
    </location>
</feature>
<evidence type="ECO:0000313" key="2">
    <source>
        <dbReference type="EMBL" id="KAK9415433.1"/>
    </source>
</evidence>
<protein>
    <submittedName>
        <fullName evidence="2">Uncharacterized protein</fullName>
    </submittedName>
</protein>
<dbReference type="Proteomes" id="UP001408356">
    <property type="component" value="Unassembled WGS sequence"/>
</dbReference>
<comment type="caution">
    <text evidence="2">The sequence shown here is derived from an EMBL/GenBank/DDBJ whole genome shotgun (WGS) entry which is preliminary data.</text>
</comment>
<name>A0ABR2ULB5_9PEZI</name>
<evidence type="ECO:0000313" key="3">
    <source>
        <dbReference type="Proteomes" id="UP001408356"/>
    </source>
</evidence>